<accession>A0A2K0SUS5</accession>
<gene>
    <name evidence="1" type="ORF">TGAMA5MH_11085</name>
</gene>
<name>A0A2K0SUS5_9HYPO</name>
<comment type="caution">
    <text evidence="1">The sequence shown here is derived from an EMBL/GenBank/DDBJ whole genome shotgun (WGS) entry which is preliminary data.</text>
</comment>
<dbReference type="PANTHER" id="PTHR33481">
    <property type="entry name" value="REVERSE TRANSCRIPTASE"/>
    <property type="match status" value="1"/>
</dbReference>
<reference evidence="1 2" key="1">
    <citation type="submission" date="2017-02" db="EMBL/GenBank/DDBJ databases">
        <title>Genomes of Trichoderma spp. with biocontrol activity.</title>
        <authorList>
            <person name="Gardiner D."/>
            <person name="Kazan K."/>
            <person name="Vos C."/>
            <person name="Harvey P."/>
        </authorList>
    </citation>
    <scope>NUCLEOTIDE SEQUENCE [LARGE SCALE GENOMIC DNA]</scope>
    <source>
        <strain evidence="1 2">A5MH</strain>
    </source>
</reference>
<evidence type="ECO:0000313" key="2">
    <source>
        <dbReference type="Proteomes" id="UP000236546"/>
    </source>
</evidence>
<sequence>MISFDPAKAELILFYRKKDQARDFPAILLGDTPIKPQESIRWLGVFLDSQLTFKKHVRNWSSKALQAANFLRSLNKTRKGSPPEAVAQAAKAVVLSTALFGAEAWYTGPTKSSWTLSKRKPVRAGDEHLLKEINTSLKAAARAVLPVWKTTAIPILHRESGIPPARVLLDQVRLRQAARIANLDPRHPIVKRVVTRGRYQSRLQTLAGLAPSCKRPFILPH</sequence>
<organism evidence="1 2">
    <name type="scientific">Trichoderma gamsii</name>
    <dbReference type="NCBI Taxonomy" id="398673"/>
    <lineage>
        <taxon>Eukaryota</taxon>
        <taxon>Fungi</taxon>
        <taxon>Dikarya</taxon>
        <taxon>Ascomycota</taxon>
        <taxon>Pezizomycotina</taxon>
        <taxon>Sordariomycetes</taxon>
        <taxon>Hypocreomycetidae</taxon>
        <taxon>Hypocreales</taxon>
        <taxon>Hypocreaceae</taxon>
        <taxon>Trichoderma</taxon>
    </lineage>
</organism>
<dbReference type="AlphaFoldDB" id="A0A2K0SUS5"/>
<proteinExistence type="predicted"/>
<dbReference type="Proteomes" id="UP000236546">
    <property type="component" value="Unassembled WGS sequence"/>
</dbReference>
<dbReference type="PANTHER" id="PTHR33481:SF1">
    <property type="entry name" value="ENDONUCLEASE_EXONUCLEASE_PHOSPHATASE DOMAIN-CONTAINING PROTEIN-RELATED"/>
    <property type="match status" value="1"/>
</dbReference>
<dbReference type="EMBL" id="MTYH01000225">
    <property type="protein sequence ID" value="PNP37025.1"/>
    <property type="molecule type" value="Genomic_DNA"/>
</dbReference>
<evidence type="ECO:0000313" key="1">
    <source>
        <dbReference type="EMBL" id="PNP37025.1"/>
    </source>
</evidence>
<protein>
    <submittedName>
        <fullName evidence="1">Uncharacterized protein</fullName>
    </submittedName>
</protein>
<dbReference type="OrthoDB" id="4842715at2759"/>